<accession>A0ABQ5IGG9</accession>
<dbReference type="EMBL" id="BQNB010020706">
    <property type="protein sequence ID" value="GJT98764.1"/>
    <property type="molecule type" value="Genomic_DNA"/>
</dbReference>
<reference evidence="2" key="1">
    <citation type="journal article" date="2022" name="Int. J. Mol. Sci.">
        <title>Draft Genome of Tanacetum Coccineum: Genomic Comparison of Closely Related Tanacetum-Family Plants.</title>
        <authorList>
            <person name="Yamashiro T."/>
            <person name="Shiraishi A."/>
            <person name="Nakayama K."/>
            <person name="Satake H."/>
        </authorList>
    </citation>
    <scope>NUCLEOTIDE SEQUENCE</scope>
</reference>
<organism evidence="2 3">
    <name type="scientific">Tanacetum coccineum</name>
    <dbReference type="NCBI Taxonomy" id="301880"/>
    <lineage>
        <taxon>Eukaryota</taxon>
        <taxon>Viridiplantae</taxon>
        <taxon>Streptophyta</taxon>
        <taxon>Embryophyta</taxon>
        <taxon>Tracheophyta</taxon>
        <taxon>Spermatophyta</taxon>
        <taxon>Magnoliopsida</taxon>
        <taxon>eudicotyledons</taxon>
        <taxon>Gunneridae</taxon>
        <taxon>Pentapetalae</taxon>
        <taxon>asterids</taxon>
        <taxon>campanulids</taxon>
        <taxon>Asterales</taxon>
        <taxon>Asteraceae</taxon>
        <taxon>Asteroideae</taxon>
        <taxon>Anthemideae</taxon>
        <taxon>Anthemidinae</taxon>
        <taxon>Tanacetum</taxon>
    </lineage>
</organism>
<name>A0ABQ5IGG9_9ASTR</name>
<reference evidence="2" key="2">
    <citation type="submission" date="2022-01" db="EMBL/GenBank/DDBJ databases">
        <authorList>
            <person name="Yamashiro T."/>
            <person name="Shiraishi A."/>
            <person name="Satake H."/>
            <person name="Nakayama K."/>
        </authorList>
    </citation>
    <scope>NUCLEOTIDE SEQUENCE</scope>
</reference>
<feature type="coiled-coil region" evidence="1">
    <location>
        <begin position="43"/>
        <end position="70"/>
    </location>
</feature>
<keyword evidence="1" id="KW-0175">Coiled coil</keyword>
<keyword evidence="3" id="KW-1185">Reference proteome</keyword>
<protein>
    <submittedName>
        <fullName evidence="2">Uncharacterized protein</fullName>
    </submittedName>
</protein>
<evidence type="ECO:0000313" key="2">
    <source>
        <dbReference type="EMBL" id="GJT98764.1"/>
    </source>
</evidence>
<proteinExistence type="predicted"/>
<evidence type="ECO:0000256" key="1">
    <source>
        <dbReference type="SAM" id="Coils"/>
    </source>
</evidence>
<evidence type="ECO:0000313" key="3">
    <source>
        <dbReference type="Proteomes" id="UP001151760"/>
    </source>
</evidence>
<sequence length="78" mass="9280">MRLLKEQSEPFYEVPYEFDSEIVHDTQDNSEIVHLEKVYGVKASELLEKIEQMKSQVTELLEKLKISDQELKHQNLLF</sequence>
<dbReference type="Proteomes" id="UP001151760">
    <property type="component" value="Unassembled WGS sequence"/>
</dbReference>
<comment type="caution">
    <text evidence="2">The sequence shown here is derived from an EMBL/GenBank/DDBJ whole genome shotgun (WGS) entry which is preliminary data.</text>
</comment>
<gene>
    <name evidence="2" type="ORF">Tco_1094282</name>
</gene>